<reference evidence="1" key="1">
    <citation type="submission" date="2011-01" db="EMBL/GenBank/DDBJ databases">
        <title>The Genome Sequence of Nematocida parisii strain ERTm3.</title>
        <authorList>
            <consortium name="The Broad Institute Genome Sequencing Platform"/>
            <consortium name="The Broad Institute Genome Sequencing Center for Infectious Disease"/>
            <person name="Cuomo C."/>
            <person name="Troemel E."/>
            <person name="Young S.K."/>
            <person name="Zeng Q."/>
            <person name="Gargeya S."/>
            <person name="Fitzgerald M."/>
            <person name="Haas B."/>
            <person name="Abouelleil A."/>
            <person name="Alvarado L."/>
            <person name="Arachchi H.M."/>
            <person name="Berlin A."/>
            <person name="Chapman S.B."/>
            <person name="Gearin G."/>
            <person name="Goldberg J."/>
            <person name="Griggs A."/>
            <person name="Gujja S."/>
            <person name="Hansen M."/>
            <person name="Heiman D."/>
            <person name="Howarth C."/>
            <person name="Larimer J."/>
            <person name="Lui A."/>
            <person name="MacDonald P.J.P."/>
            <person name="McCowen C."/>
            <person name="Montmayeur A."/>
            <person name="Murphy C."/>
            <person name="Neiman D."/>
            <person name="Pearson M."/>
            <person name="Priest M."/>
            <person name="Roberts A."/>
            <person name="Saif S."/>
            <person name="Shea T."/>
            <person name="Sisk P."/>
            <person name="Stolte C."/>
            <person name="Sykes S."/>
            <person name="Wortman J."/>
            <person name="Nusbaum C."/>
            <person name="Birren B."/>
        </authorList>
    </citation>
    <scope>NUCLEOTIDE SEQUENCE</scope>
    <source>
        <strain evidence="1">ERTm3</strain>
    </source>
</reference>
<evidence type="ECO:0000313" key="2">
    <source>
        <dbReference type="Proteomes" id="UP000002872"/>
    </source>
</evidence>
<name>I3EJC8_NEMP3</name>
<gene>
    <name evidence="1" type="ORF">NEQG_00095</name>
</gene>
<dbReference type="Proteomes" id="UP000002872">
    <property type="component" value="Unassembled WGS sequence"/>
</dbReference>
<evidence type="ECO:0000313" key="1">
    <source>
        <dbReference type="EMBL" id="EIJ89325.1"/>
    </source>
</evidence>
<dbReference type="OrthoDB" id="10311640at2759"/>
<dbReference type="VEuPathDB" id="MicrosporidiaDB:NEQG_00095"/>
<protein>
    <submittedName>
        <fullName evidence="1">Uncharacterized protein</fullName>
    </submittedName>
</protein>
<dbReference type="InParanoid" id="I3EJC8"/>
<dbReference type="EMBL" id="GL870876">
    <property type="protein sequence ID" value="EIJ89325.1"/>
    <property type="molecule type" value="Genomic_DNA"/>
</dbReference>
<dbReference type="AlphaFoldDB" id="I3EJC8"/>
<dbReference type="HOGENOM" id="CLU_406008_0_0_1"/>
<organism evidence="1 2">
    <name type="scientific">Nematocida parisii (strain ERTm3)</name>
    <name type="common">Nematode killer fungus</name>
    <dbReference type="NCBI Taxonomy" id="935791"/>
    <lineage>
        <taxon>Eukaryota</taxon>
        <taxon>Fungi</taxon>
        <taxon>Fungi incertae sedis</taxon>
        <taxon>Microsporidia</taxon>
        <taxon>Nematocida</taxon>
    </lineage>
</organism>
<sequence>MRNILRNILWLSKYFCTNYCITTQNISKLFILCLLYSIPLYRVACRLSIDSLYALQYTPIPNIELHNAGGLFINESGSLNLLRGYIYCTPEMVKILHDRIKLEKERIEKMSVCNRDYLGTSNSIDKRYLLEYIHVFNILFPSYAIPGYPENQFSEFKQFLLQKNNGAYILAMLFLLSEGVEINIGINHVIGGNNMTSESDDFSRVAVLIYQRDLQIIGVESGYIKDIINFFKNSNKHACFSSMIAEKNDFIGIKDINANNFMLSPKYLIQMYLWEYFENETDVFAFYNEVYRKIKSYSIEHTKNQRTASNVDIKSLYCDIFISKEKICYSFFTEEFYSTFKTICQPPSPIPFSIKYKKPFNYMLPGIFSPIGSKEPLMYNTCSMSTCLFVLLSCFLYSPKKGTFLIYDMPKDYYQNKTELLNCFTPPSENTKNALYEWNRFLASTVFNKRSMHDSSINRYLKATLKGGIFNLFDLLSKIVNISNINLNILNLLKTLSSPFDVIPIEVTSQINTFIHGVFSDLTMDIQERQVFTSLSEVKKLPTPSGEYDLFGTLAISYIYNDIQSSIVIDMHPCYTYTFLLPEKRICNNNTNDLINSFIKAIPRNSMFIHSLIKHYLNLLSNSIKREIGEAI</sequence>
<proteinExistence type="predicted"/>
<keyword evidence="2" id="KW-1185">Reference proteome</keyword>
<accession>I3EJC8</accession>